<accession>A0ABP7DKG0</accession>
<evidence type="ECO:0000256" key="3">
    <source>
        <dbReference type="SAM" id="MobiDB-lite"/>
    </source>
</evidence>
<sequence length="346" mass="36960">METIKIAAVQAEPVWLDADATVQKTLNLIREASSQGADLVAFPETWIPGFPVFLFSHPVYEQSSFVARYHAASIAVDGPEIRLVAAAARECSLVVVLGFSEKVAGTLYMSQVVIDADGEIALHRRKLKPTHVERSLFGESDGSGLRVVDTAVGRVGALNCFEHIQPLTKYALFGQDERIHVAGWPCLGIMGNAPAMSPETLKGASRTYALEGGVFVVTSSQIMSDQGALAFPASDGSPCPIYTGGGGIAAVFGPDSAELTSPLPGDEEGIVYAEIRLADTDLARNMVDPTGHYARADVLRLVFNDRPRLPIISEGPADRSAVEPETDTHSPQTSNYSSAYLQESVQ</sequence>
<feature type="domain" description="CN hydrolase" evidence="4">
    <location>
        <begin position="4"/>
        <end position="277"/>
    </location>
</feature>
<proteinExistence type="inferred from homology"/>
<keyword evidence="6" id="KW-1185">Reference proteome</keyword>
<dbReference type="RefSeq" id="WP_345154699.1">
    <property type="nucleotide sequence ID" value="NZ_BAABEO010000036.1"/>
</dbReference>
<protein>
    <submittedName>
        <fullName evidence="5">Carbon-nitrogen hydrolase family protein</fullName>
    </submittedName>
</protein>
<dbReference type="CDD" id="cd07564">
    <property type="entry name" value="nitrilases_CHs"/>
    <property type="match status" value="1"/>
</dbReference>
<dbReference type="GO" id="GO:0016787">
    <property type="term" value="F:hydrolase activity"/>
    <property type="evidence" value="ECO:0007669"/>
    <property type="project" value="UniProtKB-KW"/>
</dbReference>
<name>A0ABP7DKG0_9MICC</name>
<dbReference type="Gene3D" id="3.60.110.10">
    <property type="entry name" value="Carbon-nitrogen hydrolase"/>
    <property type="match status" value="1"/>
</dbReference>
<dbReference type="EMBL" id="BAABEO010000036">
    <property type="protein sequence ID" value="GAA3704528.1"/>
    <property type="molecule type" value="Genomic_DNA"/>
</dbReference>
<feature type="compositionally biased region" description="Basic and acidic residues" evidence="3">
    <location>
        <begin position="316"/>
        <end position="328"/>
    </location>
</feature>
<dbReference type="Pfam" id="PF00795">
    <property type="entry name" value="CN_hydrolase"/>
    <property type="match status" value="1"/>
</dbReference>
<comment type="similarity">
    <text evidence="1">Belongs to the carbon-nitrogen hydrolase superfamily. Nitrilase family.</text>
</comment>
<dbReference type="Proteomes" id="UP001500752">
    <property type="component" value="Unassembled WGS sequence"/>
</dbReference>
<dbReference type="InterPro" id="IPR036526">
    <property type="entry name" value="C-N_Hydrolase_sf"/>
</dbReference>
<dbReference type="PANTHER" id="PTHR46044:SF14">
    <property type="entry name" value="ARYLACETONITRILASE"/>
    <property type="match status" value="1"/>
</dbReference>
<dbReference type="InterPro" id="IPR003010">
    <property type="entry name" value="C-N_Hydrolase"/>
</dbReference>
<dbReference type="SUPFAM" id="SSF56317">
    <property type="entry name" value="Carbon-nitrogen hydrolase"/>
    <property type="match status" value="1"/>
</dbReference>
<keyword evidence="2 5" id="KW-0378">Hydrolase</keyword>
<gene>
    <name evidence="5" type="ORF">GCM10023081_46010</name>
</gene>
<evidence type="ECO:0000256" key="2">
    <source>
        <dbReference type="ARBA" id="ARBA00022801"/>
    </source>
</evidence>
<feature type="compositionally biased region" description="Polar residues" evidence="3">
    <location>
        <begin position="329"/>
        <end position="346"/>
    </location>
</feature>
<dbReference type="PROSITE" id="PS50263">
    <property type="entry name" value="CN_HYDROLASE"/>
    <property type="match status" value="1"/>
</dbReference>
<evidence type="ECO:0000313" key="6">
    <source>
        <dbReference type="Proteomes" id="UP001500752"/>
    </source>
</evidence>
<dbReference type="PANTHER" id="PTHR46044">
    <property type="entry name" value="NITRILASE"/>
    <property type="match status" value="1"/>
</dbReference>
<evidence type="ECO:0000256" key="1">
    <source>
        <dbReference type="ARBA" id="ARBA00008129"/>
    </source>
</evidence>
<reference evidence="6" key="1">
    <citation type="journal article" date="2019" name="Int. J. Syst. Evol. Microbiol.">
        <title>The Global Catalogue of Microorganisms (GCM) 10K type strain sequencing project: providing services to taxonomists for standard genome sequencing and annotation.</title>
        <authorList>
            <consortium name="The Broad Institute Genomics Platform"/>
            <consortium name="The Broad Institute Genome Sequencing Center for Infectious Disease"/>
            <person name="Wu L."/>
            <person name="Ma J."/>
        </authorList>
    </citation>
    <scope>NUCLEOTIDE SEQUENCE [LARGE SCALE GENOMIC DNA]</scope>
    <source>
        <strain evidence="6">JCM 30742</strain>
    </source>
</reference>
<organism evidence="5 6">
    <name type="scientific">Arthrobacter ginkgonis</name>
    <dbReference type="NCBI Taxonomy" id="1630594"/>
    <lineage>
        <taxon>Bacteria</taxon>
        <taxon>Bacillati</taxon>
        <taxon>Actinomycetota</taxon>
        <taxon>Actinomycetes</taxon>
        <taxon>Micrococcales</taxon>
        <taxon>Micrococcaceae</taxon>
        <taxon>Arthrobacter</taxon>
    </lineage>
</organism>
<evidence type="ECO:0000259" key="4">
    <source>
        <dbReference type="PROSITE" id="PS50263"/>
    </source>
</evidence>
<feature type="region of interest" description="Disordered" evidence="3">
    <location>
        <begin position="312"/>
        <end position="346"/>
    </location>
</feature>
<evidence type="ECO:0000313" key="5">
    <source>
        <dbReference type="EMBL" id="GAA3704528.1"/>
    </source>
</evidence>
<dbReference type="InterPro" id="IPR044149">
    <property type="entry name" value="Nitrilases_CHs"/>
</dbReference>
<comment type="caution">
    <text evidence="5">The sequence shown here is derived from an EMBL/GenBank/DDBJ whole genome shotgun (WGS) entry which is preliminary data.</text>
</comment>